<accession>A0AAV7KM32</accession>
<proteinExistence type="predicted"/>
<gene>
    <name evidence="2" type="ORF">LOD99_9884</name>
</gene>
<dbReference type="InterPro" id="IPR036859">
    <property type="entry name" value="CAP-Gly_dom_sf"/>
</dbReference>
<dbReference type="Pfam" id="PF01302">
    <property type="entry name" value="CAP_GLY"/>
    <property type="match status" value="1"/>
</dbReference>
<dbReference type="Gene3D" id="2.30.30.190">
    <property type="entry name" value="CAP Gly-rich-like domain"/>
    <property type="match status" value="1"/>
</dbReference>
<name>A0AAV7KM32_9METZ</name>
<evidence type="ECO:0000259" key="1">
    <source>
        <dbReference type="PROSITE" id="PS50245"/>
    </source>
</evidence>
<organism evidence="2 3">
    <name type="scientific">Oopsacas minuta</name>
    <dbReference type="NCBI Taxonomy" id="111878"/>
    <lineage>
        <taxon>Eukaryota</taxon>
        <taxon>Metazoa</taxon>
        <taxon>Porifera</taxon>
        <taxon>Hexactinellida</taxon>
        <taxon>Hexasterophora</taxon>
        <taxon>Lyssacinosida</taxon>
        <taxon>Leucopsacidae</taxon>
        <taxon>Oopsacas</taxon>
    </lineage>
</organism>
<dbReference type="SMART" id="SM01052">
    <property type="entry name" value="CAP_GLY"/>
    <property type="match status" value="1"/>
</dbReference>
<sequence length="396" mass="44845">MEQSCLQNLELVSLRSVGKSVLVLSDKGPFKVRRGILRFFGTVEFASGQFCGIELNAPQGKHNGSFKGIRYFQCTPDHGIFVPAEKVYYDPNSKNRSNVPSNSVNHKNILKKAQSDVQISIGQSTIRVHKDTISQETQIPPNSNLFEILSTISTDVPYSNDDKKSVNTQRFHSHKYLSKNINSKVSPPSRQCNELFPSKFTEPIVQKSVISRPSSVINASNRNSLAIQSSSSDTNNISLVRHSSLTDIDISNLKQTVLSEKPTNVQHIQKNSNDEISLNRTFSSAIDNCSETSRFQDQSYLYLQQNILTTSIIPKIPQYSETSVQMNSFYESSNNYVKESDIARIIMEIIDRDKYDWEEKMQMLQKSFLKLKDDVEELCFQHLEVLSNVPSEDVIL</sequence>
<reference evidence="2 3" key="1">
    <citation type="journal article" date="2023" name="BMC Biol.">
        <title>The compact genome of the sponge Oopsacas minuta (Hexactinellida) is lacking key metazoan core genes.</title>
        <authorList>
            <person name="Santini S."/>
            <person name="Schenkelaars Q."/>
            <person name="Jourda C."/>
            <person name="Duchesne M."/>
            <person name="Belahbib H."/>
            <person name="Rocher C."/>
            <person name="Selva M."/>
            <person name="Riesgo A."/>
            <person name="Vervoort M."/>
            <person name="Leys S.P."/>
            <person name="Kodjabachian L."/>
            <person name="Le Bivic A."/>
            <person name="Borchiellini C."/>
            <person name="Claverie J.M."/>
            <person name="Renard E."/>
        </authorList>
    </citation>
    <scope>NUCLEOTIDE SEQUENCE [LARGE SCALE GENOMIC DNA]</scope>
    <source>
        <strain evidence="2">SPO-2</strain>
    </source>
</reference>
<protein>
    <submittedName>
        <fullName evidence="2">Restin-like protein isoform X7</fullName>
    </submittedName>
</protein>
<dbReference type="AlphaFoldDB" id="A0AAV7KM32"/>
<feature type="domain" description="CAP-Gly" evidence="1">
    <location>
        <begin position="41"/>
        <end position="83"/>
    </location>
</feature>
<evidence type="ECO:0000313" key="2">
    <source>
        <dbReference type="EMBL" id="KAI6661750.1"/>
    </source>
</evidence>
<dbReference type="PANTHER" id="PTHR18916">
    <property type="entry name" value="DYNACTIN 1-RELATED MICROTUBULE-BINDING"/>
    <property type="match status" value="1"/>
</dbReference>
<dbReference type="InterPro" id="IPR000938">
    <property type="entry name" value="CAP-Gly_domain"/>
</dbReference>
<comment type="caution">
    <text evidence="2">The sequence shown here is derived from an EMBL/GenBank/DDBJ whole genome shotgun (WGS) entry which is preliminary data.</text>
</comment>
<dbReference type="PROSITE" id="PS50245">
    <property type="entry name" value="CAP_GLY_2"/>
    <property type="match status" value="1"/>
</dbReference>
<dbReference type="PANTHER" id="PTHR18916:SF93">
    <property type="entry name" value="RESTIN HOMOLOG"/>
    <property type="match status" value="1"/>
</dbReference>
<dbReference type="Proteomes" id="UP001165289">
    <property type="component" value="Unassembled WGS sequence"/>
</dbReference>
<dbReference type="EMBL" id="JAKMXF010000008">
    <property type="protein sequence ID" value="KAI6661750.1"/>
    <property type="molecule type" value="Genomic_DNA"/>
</dbReference>
<dbReference type="SUPFAM" id="SSF74924">
    <property type="entry name" value="Cap-Gly domain"/>
    <property type="match status" value="1"/>
</dbReference>
<dbReference type="PROSITE" id="PS00845">
    <property type="entry name" value="CAP_GLY_1"/>
    <property type="match status" value="1"/>
</dbReference>
<evidence type="ECO:0000313" key="3">
    <source>
        <dbReference type="Proteomes" id="UP001165289"/>
    </source>
</evidence>
<keyword evidence="3" id="KW-1185">Reference proteome</keyword>